<evidence type="ECO:0000259" key="2">
    <source>
        <dbReference type="SMART" id="SM00460"/>
    </source>
</evidence>
<keyword evidence="1" id="KW-0472">Membrane</keyword>
<dbReference type="EMBL" id="CADCWO010000230">
    <property type="protein sequence ID" value="CAA9588493.1"/>
    <property type="molecule type" value="Genomic_DNA"/>
</dbReference>
<dbReference type="Pfam" id="PF01841">
    <property type="entry name" value="Transglut_core"/>
    <property type="match status" value="1"/>
</dbReference>
<feature type="transmembrane region" description="Helical" evidence="1">
    <location>
        <begin position="491"/>
        <end position="510"/>
    </location>
</feature>
<feature type="domain" description="Transglutaminase-like" evidence="2">
    <location>
        <begin position="359"/>
        <end position="430"/>
    </location>
</feature>
<dbReference type="AlphaFoldDB" id="A0A6J4VTA4"/>
<dbReference type="PANTHER" id="PTHR42736">
    <property type="entry name" value="PROTEIN-GLUTAMINE GAMMA-GLUTAMYLTRANSFERASE"/>
    <property type="match status" value="1"/>
</dbReference>
<proteinExistence type="predicted"/>
<dbReference type="InterPro" id="IPR002931">
    <property type="entry name" value="Transglutaminase-like"/>
</dbReference>
<accession>A0A6J4VTA4</accession>
<organism evidence="3">
    <name type="scientific">uncultured Synechococcales cyanobacterium</name>
    <dbReference type="NCBI Taxonomy" id="1936017"/>
    <lineage>
        <taxon>Bacteria</taxon>
        <taxon>Bacillati</taxon>
        <taxon>Cyanobacteriota</taxon>
        <taxon>Cyanophyceae</taxon>
        <taxon>Synechococcales</taxon>
        <taxon>environmental samples</taxon>
    </lineage>
</organism>
<feature type="transmembrane region" description="Helical" evidence="1">
    <location>
        <begin position="458"/>
        <end position="479"/>
    </location>
</feature>
<dbReference type="InterPro" id="IPR025403">
    <property type="entry name" value="TgpA-like_C"/>
</dbReference>
<dbReference type="Pfam" id="PF13559">
    <property type="entry name" value="DUF4129"/>
    <property type="match status" value="1"/>
</dbReference>
<sequence>MIGLILLGVAATLSQTSVFGLFLLLFLAIALPILILDYRSRLGLVSLNLKGVALAPKRLGLFLLAVVGLGLIIFAAMPRLPGYQLRTFPVSAQVDVEGKFDGRQVINPGYVSGGVKTGSGNIGGEGQGFQPKFDPNYYYGFNSQIDQNLRGQLIPKIVLRVRSQAEGFWRVLAFDRYTGQGWKISRDEQVEQLNRSSWSYQFRLPSSSAIARSKEIVQTYTVVSDLPNLLPALTQPKELYFPTRQVALGPEGDLRSPIGLPEGLTYTVVSDVPYRQQDLLGRSGRDYPAAIRHAYLQVPPELVTKIRQQAQALLANAPRDLTSPYEQSLYLAQALKQKYTVQPNVPPLNKSEDLVEAFLFRFQGGYPDHFSTALTIMLRSLGIPARLVTGFGSGNFNPLTGLYIVRNTDAYAMTEVYFPKYGWFTFDPIPGHELIPPSVEVDQTFGVMRQFWQWIAGWLPSPVTGLLVSIFTTLATWLARLLHFFSQGWSGLFVGLLIVISLSFLGWLAWGQWQAWRYRRWLSRLPAMESLYQQMLNWVAQRGIRKRSAQTPLEHAAQVRQTQRANGEQVIEDIAQAYTSWRYGGHNPNLNQLRKQFLNLKASRTKKR</sequence>
<evidence type="ECO:0000256" key="1">
    <source>
        <dbReference type="SAM" id="Phobius"/>
    </source>
</evidence>
<dbReference type="Pfam" id="PF11992">
    <property type="entry name" value="TgpA_N"/>
    <property type="match status" value="1"/>
</dbReference>
<protein>
    <recommendedName>
        <fullName evidence="2">Transglutaminase-like domain-containing protein</fullName>
    </recommendedName>
</protein>
<dbReference type="InterPro" id="IPR021878">
    <property type="entry name" value="TgpA_N"/>
</dbReference>
<dbReference type="PANTHER" id="PTHR42736:SF1">
    <property type="entry name" value="PROTEIN-GLUTAMINE GAMMA-GLUTAMYLTRANSFERASE"/>
    <property type="match status" value="1"/>
</dbReference>
<gene>
    <name evidence="3" type="ORF">AVDCRST_MAG81-4754</name>
</gene>
<name>A0A6J4VTA4_9CYAN</name>
<dbReference type="SMART" id="SM00460">
    <property type="entry name" value="TGc"/>
    <property type="match status" value="1"/>
</dbReference>
<keyword evidence="1" id="KW-0812">Transmembrane</keyword>
<dbReference type="SUPFAM" id="SSF54001">
    <property type="entry name" value="Cysteine proteinases"/>
    <property type="match status" value="1"/>
</dbReference>
<reference evidence="3" key="1">
    <citation type="submission" date="2020-02" db="EMBL/GenBank/DDBJ databases">
        <authorList>
            <person name="Meier V. D."/>
        </authorList>
    </citation>
    <scope>NUCLEOTIDE SEQUENCE</scope>
    <source>
        <strain evidence="3">AVDCRST_MAG81</strain>
    </source>
</reference>
<dbReference type="InterPro" id="IPR052901">
    <property type="entry name" value="Bact_TGase-like"/>
</dbReference>
<evidence type="ECO:0000313" key="3">
    <source>
        <dbReference type="EMBL" id="CAA9588493.1"/>
    </source>
</evidence>
<dbReference type="InterPro" id="IPR038765">
    <property type="entry name" value="Papain-like_cys_pep_sf"/>
</dbReference>
<feature type="transmembrane region" description="Helical" evidence="1">
    <location>
        <begin position="21"/>
        <end position="39"/>
    </location>
</feature>
<dbReference type="Gene3D" id="3.10.620.30">
    <property type="match status" value="1"/>
</dbReference>
<keyword evidence="1" id="KW-1133">Transmembrane helix</keyword>
<feature type="transmembrane region" description="Helical" evidence="1">
    <location>
        <begin position="59"/>
        <end position="77"/>
    </location>
</feature>